<protein>
    <submittedName>
        <fullName evidence="2">Uncharacterized protein</fullName>
    </submittedName>
</protein>
<dbReference type="AlphaFoldDB" id="A0A8T2XA28"/>
<keyword evidence="1" id="KW-0812">Transmembrane</keyword>
<reference evidence="2" key="1">
    <citation type="journal article" date="2021" name="J. Hered.">
        <title>Genome Assembly of Salicaceae Populus deltoides (Eastern Cottonwood) I-69 Based on Nanopore Sequencing and Hi-C Technologies.</title>
        <authorList>
            <person name="Bai S."/>
            <person name="Wu H."/>
            <person name="Zhang J."/>
            <person name="Pan Z."/>
            <person name="Zhao W."/>
            <person name="Li Z."/>
            <person name="Tong C."/>
        </authorList>
    </citation>
    <scope>NUCLEOTIDE SEQUENCE</scope>
    <source>
        <tissue evidence="2">Leaf</tissue>
    </source>
</reference>
<keyword evidence="3" id="KW-1185">Reference proteome</keyword>
<accession>A0A8T2XA28</accession>
<keyword evidence="1" id="KW-1133">Transmembrane helix</keyword>
<sequence length="82" mass="9152">MAFRVRFYALTGGLAPLVPSIDVSQPETTPSIGREKITWLRFLLQVLLGRIIIALPLVSRAMLIARAPSTWGCFQGTLLVRW</sequence>
<gene>
    <name evidence="2" type="ORF">H0E87_024584</name>
</gene>
<name>A0A8T2XA28_POPDE</name>
<organism evidence="2 3">
    <name type="scientific">Populus deltoides</name>
    <name type="common">Eastern poplar</name>
    <name type="synonym">Eastern cottonwood</name>
    <dbReference type="NCBI Taxonomy" id="3696"/>
    <lineage>
        <taxon>Eukaryota</taxon>
        <taxon>Viridiplantae</taxon>
        <taxon>Streptophyta</taxon>
        <taxon>Embryophyta</taxon>
        <taxon>Tracheophyta</taxon>
        <taxon>Spermatophyta</taxon>
        <taxon>Magnoliopsida</taxon>
        <taxon>eudicotyledons</taxon>
        <taxon>Gunneridae</taxon>
        <taxon>Pentapetalae</taxon>
        <taxon>rosids</taxon>
        <taxon>fabids</taxon>
        <taxon>Malpighiales</taxon>
        <taxon>Salicaceae</taxon>
        <taxon>Saliceae</taxon>
        <taxon>Populus</taxon>
    </lineage>
</organism>
<feature type="transmembrane region" description="Helical" evidence="1">
    <location>
        <begin position="42"/>
        <end position="59"/>
    </location>
</feature>
<dbReference type="EMBL" id="JACEGQ020000014">
    <property type="protein sequence ID" value="KAH8489001.1"/>
    <property type="molecule type" value="Genomic_DNA"/>
</dbReference>
<proteinExistence type="predicted"/>
<keyword evidence="1" id="KW-0472">Membrane</keyword>
<comment type="caution">
    <text evidence="2">The sequence shown here is derived from an EMBL/GenBank/DDBJ whole genome shotgun (WGS) entry which is preliminary data.</text>
</comment>
<feature type="non-terminal residue" evidence="2">
    <location>
        <position position="1"/>
    </location>
</feature>
<evidence type="ECO:0000256" key="1">
    <source>
        <dbReference type="SAM" id="Phobius"/>
    </source>
</evidence>
<evidence type="ECO:0000313" key="3">
    <source>
        <dbReference type="Proteomes" id="UP000807159"/>
    </source>
</evidence>
<evidence type="ECO:0000313" key="2">
    <source>
        <dbReference type="EMBL" id="KAH8489001.1"/>
    </source>
</evidence>
<dbReference type="Proteomes" id="UP000807159">
    <property type="component" value="Chromosome 14"/>
</dbReference>